<dbReference type="AlphaFoldDB" id="A0A9P6A0N1"/>
<gene>
    <name evidence="1" type="ORF">BDN71DRAFT_1389536</name>
</gene>
<reference evidence="1" key="1">
    <citation type="submission" date="2020-11" db="EMBL/GenBank/DDBJ databases">
        <authorList>
            <consortium name="DOE Joint Genome Institute"/>
            <person name="Ahrendt S."/>
            <person name="Riley R."/>
            <person name="Andreopoulos W."/>
            <person name="Labutti K."/>
            <person name="Pangilinan J."/>
            <person name="Ruiz-Duenas F.J."/>
            <person name="Barrasa J.M."/>
            <person name="Sanchez-Garcia M."/>
            <person name="Camarero S."/>
            <person name="Miyauchi S."/>
            <person name="Serrano A."/>
            <person name="Linde D."/>
            <person name="Babiker R."/>
            <person name="Drula E."/>
            <person name="Ayuso-Fernandez I."/>
            <person name="Pacheco R."/>
            <person name="Padilla G."/>
            <person name="Ferreira P."/>
            <person name="Barriuso J."/>
            <person name="Kellner H."/>
            <person name="Castanera R."/>
            <person name="Alfaro M."/>
            <person name="Ramirez L."/>
            <person name="Pisabarro A.G."/>
            <person name="Kuo A."/>
            <person name="Tritt A."/>
            <person name="Lipzen A."/>
            <person name="He G."/>
            <person name="Yan M."/>
            <person name="Ng V."/>
            <person name="Cullen D."/>
            <person name="Martin F."/>
            <person name="Rosso M.-N."/>
            <person name="Henrissat B."/>
            <person name="Hibbett D."/>
            <person name="Martinez A.T."/>
            <person name="Grigoriev I.V."/>
        </authorList>
    </citation>
    <scope>NUCLEOTIDE SEQUENCE</scope>
    <source>
        <strain evidence="1">ATCC 90797</strain>
    </source>
</reference>
<proteinExistence type="predicted"/>
<dbReference type="OrthoDB" id="3239511at2759"/>
<dbReference type="Proteomes" id="UP000807025">
    <property type="component" value="Unassembled WGS sequence"/>
</dbReference>
<protein>
    <submittedName>
        <fullName evidence="1">Uncharacterized protein</fullName>
    </submittedName>
</protein>
<accession>A0A9P6A0N1</accession>
<evidence type="ECO:0000313" key="1">
    <source>
        <dbReference type="EMBL" id="KAF9496513.1"/>
    </source>
</evidence>
<evidence type="ECO:0000313" key="2">
    <source>
        <dbReference type="Proteomes" id="UP000807025"/>
    </source>
</evidence>
<dbReference type="EMBL" id="MU154552">
    <property type="protein sequence ID" value="KAF9496513.1"/>
    <property type="molecule type" value="Genomic_DNA"/>
</dbReference>
<feature type="non-terminal residue" evidence="1">
    <location>
        <position position="1"/>
    </location>
</feature>
<keyword evidence="2" id="KW-1185">Reference proteome</keyword>
<comment type="caution">
    <text evidence="1">The sequence shown here is derived from an EMBL/GenBank/DDBJ whole genome shotgun (WGS) entry which is preliminary data.</text>
</comment>
<organism evidence="1 2">
    <name type="scientific">Pleurotus eryngii</name>
    <name type="common">Boletus of the steppes</name>
    <dbReference type="NCBI Taxonomy" id="5323"/>
    <lineage>
        <taxon>Eukaryota</taxon>
        <taxon>Fungi</taxon>
        <taxon>Dikarya</taxon>
        <taxon>Basidiomycota</taxon>
        <taxon>Agaricomycotina</taxon>
        <taxon>Agaricomycetes</taxon>
        <taxon>Agaricomycetidae</taxon>
        <taxon>Agaricales</taxon>
        <taxon>Pleurotineae</taxon>
        <taxon>Pleurotaceae</taxon>
        <taxon>Pleurotus</taxon>
    </lineage>
</organism>
<sequence>KSWNFPKNHLYVHLFDDIEQKGVTHSYSTKPYKKSHGGLKTTYCKWMNFKNIAPQVSKILYS</sequence>
<name>A0A9P6A0N1_PLEER</name>